<dbReference type="EMBL" id="CP064788">
    <property type="protein sequence ID" value="QSG09480.1"/>
    <property type="molecule type" value="Genomic_DNA"/>
</dbReference>
<keyword evidence="3" id="KW-1185">Reference proteome</keyword>
<evidence type="ECO:0000313" key="2">
    <source>
        <dbReference type="EMBL" id="QSG09480.1"/>
    </source>
</evidence>
<evidence type="ECO:0000256" key="1">
    <source>
        <dbReference type="SAM" id="MobiDB-lite"/>
    </source>
</evidence>
<accession>A0A897N513</accession>
<dbReference type="Pfam" id="PF10977">
    <property type="entry name" value="DUF2797"/>
    <property type="match status" value="1"/>
</dbReference>
<reference evidence="2 3" key="1">
    <citation type="submission" date="2020-11" db="EMBL/GenBank/DDBJ databases">
        <title>Carbohydrate-dependent, anaerobic sulfur respiration: A novel catabolism in halophilic archaea.</title>
        <authorList>
            <person name="Sorokin D.Y."/>
            <person name="Messina E."/>
            <person name="Smedile F."/>
            <person name="La Cono V."/>
            <person name="Hallsworth J.E."/>
            <person name="Yakimov M.M."/>
        </authorList>
    </citation>
    <scope>NUCLEOTIDE SEQUENCE [LARGE SCALE GENOMIC DNA]</scope>
    <source>
        <strain evidence="2 3">HSR12-2</strain>
    </source>
</reference>
<dbReference type="Proteomes" id="UP000662973">
    <property type="component" value="Chromosome"/>
</dbReference>
<dbReference type="AlphaFoldDB" id="A0A897N513"/>
<organism evidence="2 3">
    <name type="scientific">Halapricum desulfuricans</name>
    <dbReference type="NCBI Taxonomy" id="2841257"/>
    <lineage>
        <taxon>Archaea</taxon>
        <taxon>Methanobacteriati</taxon>
        <taxon>Methanobacteriota</taxon>
        <taxon>Stenosarchaea group</taxon>
        <taxon>Halobacteria</taxon>
        <taxon>Halobacteriales</taxon>
        <taxon>Haloarculaceae</taxon>
        <taxon>Halapricum</taxon>
    </lineage>
</organism>
<sequence length="317" mass="34974">MGRRRFAIDAHGTQPRPDRPFSGRTVGIGNRLDEPLARFERPRPQGPVMARAKSLRALRSGVQIVGYETDTPGEEPALLLADDGDVQRRALQPGERLELSLKQRHCAGTIDGSGDTLRHLACDAQQAPYCPQHTDRWPCARCTGDCDLPLSTCREEHAVYLAAFAPATFKVGVTRSWRLETRLREQGADRAAHIRTVENGRIARQIEADIATDVGDRVRVPTKIEGLHRTVDADAWADLLAGYDPIATYTFDYGLDIDDRPVVETMATGTIRGSKGRVLVLERAGSTYAVDMRQLIGYDVGRQAASRQLQSSLSAFE</sequence>
<gene>
    <name evidence="2" type="ORF">HSR122_2096</name>
</gene>
<proteinExistence type="predicted"/>
<protein>
    <submittedName>
        <fullName evidence="2">Putative GIY-YIG superfamily nuclease with N-terminal metal-binding region, DUF2797 family</fullName>
    </submittedName>
</protein>
<feature type="region of interest" description="Disordered" evidence="1">
    <location>
        <begin position="1"/>
        <end position="30"/>
    </location>
</feature>
<evidence type="ECO:0000313" key="3">
    <source>
        <dbReference type="Proteomes" id="UP000662973"/>
    </source>
</evidence>
<name>A0A897N513_9EURY</name>
<dbReference type="InterPro" id="IPR021246">
    <property type="entry name" value="DUF2797"/>
</dbReference>
<dbReference type="KEGG" id="hds:HSR122_2096"/>